<dbReference type="AlphaFoldDB" id="A0A401UME4"/>
<accession>A0A401UME4</accession>
<feature type="transmembrane region" description="Helical" evidence="8">
    <location>
        <begin position="42"/>
        <end position="62"/>
    </location>
</feature>
<comment type="subcellular location">
    <subcellularLocation>
        <location evidence="1">Membrane</location>
        <topology evidence="1">Multi-pass membrane protein</topology>
    </subcellularLocation>
</comment>
<keyword evidence="6 8" id="KW-1133">Transmembrane helix</keyword>
<feature type="transmembrane region" description="Helical" evidence="8">
    <location>
        <begin position="237"/>
        <end position="269"/>
    </location>
</feature>
<feature type="transmembrane region" description="Helical" evidence="8">
    <location>
        <begin position="182"/>
        <end position="204"/>
    </location>
</feature>
<evidence type="ECO:0000313" key="10">
    <source>
        <dbReference type="Proteomes" id="UP000287872"/>
    </source>
</evidence>
<evidence type="ECO:0000256" key="2">
    <source>
        <dbReference type="ARBA" id="ARBA00004863"/>
    </source>
</evidence>
<keyword evidence="4 9" id="KW-0808">Transferase</keyword>
<dbReference type="CDD" id="cd13962">
    <property type="entry name" value="PT_UbiA_UBIAD1"/>
    <property type="match status" value="1"/>
</dbReference>
<dbReference type="EMBL" id="BHYK01000011">
    <property type="protein sequence ID" value="GCD10706.1"/>
    <property type="molecule type" value="Genomic_DNA"/>
</dbReference>
<evidence type="ECO:0000256" key="6">
    <source>
        <dbReference type="ARBA" id="ARBA00022989"/>
    </source>
</evidence>
<keyword evidence="3" id="KW-0474">Menaquinone biosynthesis</keyword>
<gene>
    <name evidence="9" type="ORF">Ctaglu_23290</name>
</gene>
<dbReference type="Gene3D" id="1.10.357.140">
    <property type="entry name" value="UbiA prenyltransferase"/>
    <property type="match status" value="1"/>
</dbReference>
<dbReference type="Pfam" id="PF01040">
    <property type="entry name" value="UbiA"/>
    <property type="match status" value="1"/>
</dbReference>
<evidence type="ECO:0000256" key="5">
    <source>
        <dbReference type="ARBA" id="ARBA00022692"/>
    </source>
</evidence>
<protein>
    <submittedName>
        <fullName evidence="9">1,4-dihydroxy-2-naphthoate octaprenyltransferase</fullName>
    </submittedName>
</protein>
<reference evidence="9 10" key="1">
    <citation type="submission" date="2018-11" db="EMBL/GenBank/DDBJ databases">
        <title>Genome sequencing and assembly of Clostridium tagluense strain A121.</title>
        <authorList>
            <person name="Murakami T."/>
            <person name="Segawa T."/>
            <person name="Shcherbakova V.A."/>
            <person name="Mori H."/>
            <person name="Yoshimura Y."/>
        </authorList>
    </citation>
    <scope>NUCLEOTIDE SEQUENCE [LARGE SCALE GENOMIC DNA]</scope>
    <source>
        <strain evidence="9 10">A121</strain>
    </source>
</reference>
<organism evidence="9 10">
    <name type="scientific">Clostridium tagluense</name>
    <dbReference type="NCBI Taxonomy" id="360422"/>
    <lineage>
        <taxon>Bacteria</taxon>
        <taxon>Bacillati</taxon>
        <taxon>Bacillota</taxon>
        <taxon>Clostridia</taxon>
        <taxon>Eubacteriales</taxon>
        <taxon>Clostridiaceae</taxon>
        <taxon>Clostridium</taxon>
    </lineage>
</organism>
<dbReference type="NCBIfam" id="NF004752">
    <property type="entry name" value="PRK06080.1-4"/>
    <property type="match status" value="1"/>
</dbReference>
<feature type="transmembrane region" description="Helical" evidence="8">
    <location>
        <begin position="82"/>
        <end position="104"/>
    </location>
</feature>
<dbReference type="PANTHER" id="PTHR13929">
    <property type="entry name" value="1,4-DIHYDROXY-2-NAPHTHOATE OCTAPRENYLTRANSFERASE"/>
    <property type="match status" value="1"/>
</dbReference>
<dbReference type="UniPathway" id="UPA00079"/>
<comment type="pathway">
    <text evidence="2">Quinol/quinone metabolism; menaquinone biosynthesis.</text>
</comment>
<dbReference type="GO" id="GO:0042371">
    <property type="term" value="P:vitamin K biosynthetic process"/>
    <property type="evidence" value="ECO:0007669"/>
    <property type="project" value="TreeGrafter"/>
</dbReference>
<feature type="transmembrane region" description="Helical" evidence="8">
    <location>
        <begin position="12"/>
        <end position="30"/>
    </location>
</feature>
<dbReference type="InterPro" id="IPR000537">
    <property type="entry name" value="UbiA_prenyltransferase"/>
</dbReference>
<evidence type="ECO:0000256" key="4">
    <source>
        <dbReference type="ARBA" id="ARBA00022679"/>
    </source>
</evidence>
<proteinExistence type="predicted"/>
<keyword evidence="5 8" id="KW-0812">Transmembrane</keyword>
<feature type="transmembrane region" description="Helical" evidence="8">
    <location>
        <begin position="290"/>
        <end position="310"/>
    </location>
</feature>
<dbReference type="GO" id="GO:0004659">
    <property type="term" value="F:prenyltransferase activity"/>
    <property type="evidence" value="ECO:0007669"/>
    <property type="project" value="InterPro"/>
</dbReference>
<dbReference type="InterPro" id="IPR044878">
    <property type="entry name" value="UbiA_sf"/>
</dbReference>
<name>A0A401UME4_9CLOT</name>
<evidence type="ECO:0000313" key="9">
    <source>
        <dbReference type="EMBL" id="GCD10706.1"/>
    </source>
</evidence>
<dbReference type="PIRSF" id="PIRSF005355">
    <property type="entry name" value="UBIAD1"/>
    <property type="match status" value="1"/>
</dbReference>
<evidence type="ECO:0000256" key="8">
    <source>
        <dbReference type="SAM" id="Phobius"/>
    </source>
</evidence>
<dbReference type="GO" id="GO:0016020">
    <property type="term" value="C:membrane"/>
    <property type="evidence" value="ECO:0007669"/>
    <property type="project" value="UniProtKB-SubCell"/>
</dbReference>
<evidence type="ECO:0000256" key="7">
    <source>
        <dbReference type="ARBA" id="ARBA00023136"/>
    </source>
</evidence>
<dbReference type="GO" id="GO:0009234">
    <property type="term" value="P:menaquinone biosynthetic process"/>
    <property type="evidence" value="ECO:0007669"/>
    <property type="project" value="UniProtKB-UniPathway"/>
</dbReference>
<feature type="transmembrane region" description="Helical" evidence="8">
    <location>
        <begin position="111"/>
        <end position="130"/>
    </location>
</feature>
<feature type="transmembrane region" description="Helical" evidence="8">
    <location>
        <begin position="142"/>
        <end position="161"/>
    </location>
</feature>
<dbReference type="NCBIfam" id="NF009926">
    <property type="entry name" value="PRK13387.1"/>
    <property type="match status" value="1"/>
</dbReference>
<evidence type="ECO:0000256" key="1">
    <source>
        <dbReference type="ARBA" id="ARBA00004141"/>
    </source>
</evidence>
<dbReference type="InterPro" id="IPR026046">
    <property type="entry name" value="UBIAD1"/>
</dbReference>
<dbReference type="Proteomes" id="UP000287872">
    <property type="component" value="Unassembled WGS sequence"/>
</dbReference>
<evidence type="ECO:0000256" key="3">
    <source>
        <dbReference type="ARBA" id="ARBA00022428"/>
    </source>
</evidence>
<keyword evidence="10" id="KW-1185">Reference proteome</keyword>
<dbReference type="RefSeq" id="WP_125001790.1">
    <property type="nucleotide sequence ID" value="NZ_BHYK01000011.1"/>
</dbReference>
<sequence>MSLASFFQFIEIKTKLASMIPFILGTLYSLYRYKSFNSKNFIIMSISLLAFDMATTAINNYIDYKKALKSQENKNEIPGYGFSESTALTIIFILLLIAISFGILLTLNTNVIVLLIGIISFLAGILYTYGPIPISRTPFGEIFSGVFMGFIILFLSLYIHIFDKNIVSFMYANNMLTLSLNLVEVFYIFLISIPTMCGIANIMLANNICDVKEDILNNRYTLPHYLGVKNALKLFKILYYIGYLDIIILVILKISPVISLLVILTIIPLNKNIKIFYQNPIKSKTFVYSVKNFALINIVHILSVSIAIILNW</sequence>
<keyword evidence="7 8" id="KW-0472">Membrane</keyword>
<dbReference type="PANTHER" id="PTHR13929:SF0">
    <property type="entry name" value="UBIA PRENYLTRANSFERASE DOMAIN-CONTAINING PROTEIN 1"/>
    <property type="match status" value="1"/>
</dbReference>
<dbReference type="OrthoDB" id="9767568at2"/>
<comment type="caution">
    <text evidence="9">The sequence shown here is derived from an EMBL/GenBank/DDBJ whole genome shotgun (WGS) entry which is preliminary data.</text>
</comment>